<evidence type="ECO:0000256" key="1">
    <source>
        <dbReference type="SAM" id="MobiDB-lite"/>
    </source>
</evidence>
<dbReference type="OrthoDB" id="551156at2759"/>
<keyword evidence="2" id="KW-0472">Membrane</keyword>
<evidence type="ECO:0000256" key="2">
    <source>
        <dbReference type="SAM" id="Phobius"/>
    </source>
</evidence>
<dbReference type="PANTHER" id="PTHR11319:SF35">
    <property type="entry name" value="OUTER MEMBRANE PROTEIN PMPC-RELATED"/>
    <property type="match status" value="1"/>
</dbReference>
<feature type="transmembrane region" description="Helical" evidence="2">
    <location>
        <begin position="1208"/>
        <end position="1228"/>
    </location>
</feature>
<dbReference type="OMA" id="VMNIDIS"/>
<feature type="compositionally biased region" description="Polar residues" evidence="1">
    <location>
        <begin position="1916"/>
        <end position="1928"/>
    </location>
</feature>
<evidence type="ECO:0000313" key="3">
    <source>
        <dbReference type="EMBL" id="CDW83870.1"/>
    </source>
</evidence>
<organism evidence="3 4">
    <name type="scientific">Stylonychia lemnae</name>
    <name type="common">Ciliate</name>
    <dbReference type="NCBI Taxonomy" id="5949"/>
    <lineage>
        <taxon>Eukaryota</taxon>
        <taxon>Sar</taxon>
        <taxon>Alveolata</taxon>
        <taxon>Ciliophora</taxon>
        <taxon>Intramacronucleata</taxon>
        <taxon>Spirotrichea</taxon>
        <taxon>Stichotrichia</taxon>
        <taxon>Sporadotrichida</taxon>
        <taxon>Oxytrichidae</taxon>
        <taxon>Stylonychinae</taxon>
        <taxon>Stylonychia</taxon>
    </lineage>
</organism>
<dbReference type="InParanoid" id="A0A078ANF5"/>
<accession>A0A078ANF5</accession>
<evidence type="ECO:0000313" key="4">
    <source>
        <dbReference type="Proteomes" id="UP000039865"/>
    </source>
</evidence>
<feature type="region of interest" description="Disordered" evidence="1">
    <location>
        <begin position="1654"/>
        <end position="1677"/>
    </location>
</feature>
<feature type="transmembrane region" description="Helical" evidence="2">
    <location>
        <begin position="1240"/>
        <end position="1260"/>
    </location>
</feature>
<keyword evidence="2" id="KW-0812">Transmembrane</keyword>
<reference evidence="3 4" key="1">
    <citation type="submission" date="2014-06" db="EMBL/GenBank/DDBJ databases">
        <authorList>
            <person name="Swart Estienne"/>
        </authorList>
    </citation>
    <scope>NUCLEOTIDE SEQUENCE [LARGE SCALE GENOMIC DNA]</scope>
    <source>
        <strain evidence="3 4">130c</strain>
    </source>
</reference>
<protein>
    <submittedName>
        <fullName evidence="3">Uncharacterized protein</fullName>
    </submittedName>
</protein>
<feature type="transmembrane region" description="Helical" evidence="2">
    <location>
        <begin position="1472"/>
        <end position="1488"/>
    </location>
</feature>
<dbReference type="SUPFAM" id="SSF51126">
    <property type="entry name" value="Pectin lyase-like"/>
    <property type="match status" value="2"/>
</dbReference>
<feature type="transmembrane region" description="Helical" evidence="2">
    <location>
        <begin position="1394"/>
        <end position="1418"/>
    </location>
</feature>
<feature type="transmembrane region" description="Helical" evidence="2">
    <location>
        <begin position="1343"/>
        <end position="1367"/>
    </location>
</feature>
<feature type="transmembrane region" description="Helical" evidence="2">
    <location>
        <begin position="1308"/>
        <end position="1331"/>
    </location>
</feature>
<feature type="compositionally biased region" description="Basic residues" evidence="1">
    <location>
        <begin position="1657"/>
        <end position="1666"/>
    </location>
</feature>
<dbReference type="PANTHER" id="PTHR11319">
    <property type="entry name" value="G PROTEIN-COUPLED RECEPTOR-RELATED"/>
    <property type="match status" value="1"/>
</dbReference>
<keyword evidence="4" id="KW-1185">Reference proteome</keyword>
<sequence>MELGTILYPFKSITPALVELFNYLNVETNDYEILVKENTTNYLMTLFSQLIILNSKNITIRTYQSSNISALGAKSTLYILSDKFYKIAYETRFSLINETFNFNNKLQNGKISSDEIIIMSPKAELIIMRSEVKFAFFWEIQSKTITFLVNTLMLQFLEIIECNFQSLWQSDDIFESSQFENREFNIDNRLGQSFSTNDDANKQQLLIDSTSLCPFDTDNKIKKTQFSNIYISSDAHIPKTAIQYQINCQLKSDLGKRNQECIFENITAEHLYSSITLLNIATQNLNVTFSNITNRNVSIGPVQAFHLIFAGTNTIQLIDTKFYDCNTQSRIAVCLVLYNNMFIDNLIMINNTLDRLKNGFCFVKGASNPTTAIQSFNNLYFKGNKVNSNQSNDELRQGSYIIRFDEYTLVANQAENSTFNNISVIGNEVNFFVFSGFKNYSGQILMQAGDVDQFDLPLQVSIISCNFTYNYAVIQSMISVKTNSKLTINNTLFNHTFSYARGSIALADYQNVQITIYNCIFFENTAVDGGLFFIHYGSNVDIYNSYFENNTALIGSIAMIENQGQIKIKDSVLRENHALKSSIIAIIDSSDKTSIFDNCTFERNQPLDPYSYSILVFSQWRDPRYNMFTIPNTLLNRNYMLNEIQYTFSVSKSNFIIKNSLIKEGINFIISYISDISVTNALFENVQIDESEGSFFSLTSSKLRITDVVLRNFTYQNQKITHKQYLIEQNLNSVLRLRNTTITNSNIQIINSINSNLTIINTTISKIQHYGINDKLLKMDSSNIQISTSNFNQIKTLSLIHVQISRSKIVQIFNSNFSDFNRTLLDLSMSNLNIYNSRFYCNSNQTDFDLLNEKRLFESYRSADNRIINQNSGILQIFNSVFSKGYSLISGGAININNANLRIQNNTFTGNVAFDKGGSIFYNKFRPQIYVNNTFDIQNYAPYGKDIAGYPFSIKIESYDTYQLASGQSYNGKIVVSIIDVDQNRISNDNTSQFIQFQIIYSTLNIGIVDPKSKATGNYQIQVQNGIGIFDALTFYSKPGSQNVSFIISSSSIDTDYIQNIFKSSSLVKDITQINKQFVFYDFRMCKSGEVTFNDQCLVCTIGYFSFNGSDDSCRECPAHADCPGGDSIIVNNGFWRSNKYSTRIIKCLYENACVGGVLNDTTVNEYPLCSYGYGGNLCEKCLLIDGIQFTRLNKYECGKCPDKRNNILYISGIFLALIFALGILLWINLRKQTESETSIVLRIILNYVQILTSAAAFNLDWPYYLQVFFGAYQSVGEVAETFISFDCFLEDTGFTQTGASTYYFKTLMIILLPLIMCFIFIVIFVVRNLFKKNPAVIMQRQIIVASIVVLYSLHPTISRMSSSLFFCMELDQNEYWLQSDLQIRCWSSDHIKWSLGIGLSSLLIWTLGIPLAGYIYLTKNKKNLGDKKFFGKFRMMYQGLKPDCYYWEFANILRKTFLVLVNVFLNLYPNIFKALISLIVLAAYLSLQEKLNPYKNPVFNNLERRELITSLITFFGALFFVSSEISDLIQLVVFIVIVLANFWFILLAVYCLLSTIKYPITRKLSIAMGKIILTDRLIFLEQEYRASKRITDAQFKQDGTGIEKHYLDQTDLNDSFIPGFKHTNYTIAEQQTKKNTTIKSILFTTSIKHMDENKKSKGRSFKSQKHTNDKMDTKSKIYPNHKSISQRQPVMNIDISKINNRNRNHNKHSLLKPKVVEKIESSSDQKVESNMTKYTVVNFNDQSNLISQKNQTLITAAFDPQKDYDRVSNIVNFPSQLLSNINTNTQALDQTQTNNNRKFDSNTLNQPIEKINQKLTLDQYVQNLQRIDQAKVINRNLIEEKQRQKLKKAFVKDVLKSKVKEKSGNNGNQLIKPNKSSRNFTFIEFQNNDDPKNLNSIITQIQKFKDTKNRKKKQNPQITQSYKSEQE</sequence>
<dbReference type="InterPro" id="IPR011050">
    <property type="entry name" value="Pectin_lyase_fold/virulence"/>
</dbReference>
<name>A0A078ANF5_STYLE</name>
<feature type="compositionally biased region" description="Basic and acidic residues" evidence="1">
    <location>
        <begin position="1667"/>
        <end position="1676"/>
    </location>
</feature>
<dbReference type="EMBL" id="CCKQ01012260">
    <property type="protein sequence ID" value="CDW83870.1"/>
    <property type="molecule type" value="Genomic_DNA"/>
</dbReference>
<dbReference type="Proteomes" id="UP000039865">
    <property type="component" value="Unassembled WGS sequence"/>
</dbReference>
<proteinExistence type="predicted"/>
<feature type="region of interest" description="Disordered" evidence="1">
    <location>
        <begin position="1906"/>
        <end position="1928"/>
    </location>
</feature>
<feature type="transmembrane region" description="Helical" evidence="2">
    <location>
        <begin position="1508"/>
        <end position="1526"/>
    </location>
</feature>
<keyword evidence="2" id="KW-1133">Transmembrane helix</keyword>
<gene>
    <name evidence="3" type="primary">Contig6662.g7132</name>
    <name evidence="3" type="ORF">STYLEM_12922</name>
</gene>
<feature type="transmembrane region" description="Helical" evidence="2">
    <location>
        <begin position="1532"/>
        <end position="1554"/>
    </location>
</feature>